<keyword evidence="1" id="KW-0472">Membrane</keyword>
<keyword evidence="1" id="KW-1133">Transmembrane helix</keyword>
<keyword evidence="3" id="KW-1185">Reference proteome</keyword>
<accession>A0AB37UHB9</accession>
<evidence type="ECO:0000256" key="1">
    <source>
        <dbReference type="SAM" id="Phobius"/>
    </source>
</evidence>
<comment type="caution">
    <text evidence="2">The sequence shown here is derived from an EMBL/GenBank/DDBJ whole genome shotgun (WGS) entry which is preliminary data.</text>
</comment>
<feature type="transmembrane region" description="Helical" evidence="1">
    <location>
        <begin position="486"/>
        <end position="507"/>
    </location>
</feature>
<evidence type="ECO:0008006" key="4">
    <source>
        <dbReference type="Google" id="ProtNLM"/>
    </source>
</evidence>
<evidence type="ECO:0000313" key="3">
    <source>
        <dbReference type="Proteomes" id="UP000282574"/>
    </source>
</evidence>
<name>A0AB37UHB9_9CYAN</name>
<dbReference type="Proteomes" id="UP000282574">
    <property type="component" value="Unassembled WGS sequence"/>
</dbReference>
<evidence type="ECO:0000313" key="2">
    <source>
        <dbReference type="EMBL" id="RUT10638.1"/>
    </source>
</evidence>
<gene>
    <name evidence="2" type="ORF">DSM107010_40910</name>
</gene>
<dbReference type="Pfam" id="PF14516">
    <property type="entry name" value="AAA_35"/>
    <property type="match status" value="1"/>
</dbReference>
<dbReference type="InterPro" id="IPR027417">
    <property type="entry name" value="P-loop_NTPase"/>
</dbReference>
<proteinExistence type="predicted"/>
<organism evidence="2 3">
    <name type="scientific">Chroococcidiopsis cubana SAG 39.79</name>
    <dbReference type="NCBI Taxonomy" id="388085"/>
    <lineage>
        <taxon>Bacteria</taxon>
        <taxon>Bacillati</taxon>
        <taxon>Cyanobacteriota</taxon>
        <taxon>Cyanophyceae</taxon>
        <taxon>Chroococcidiopsidales</taxon>
        <taxon>Chroococcidiopsidaceae</taxon>
        <taxon>Chroococcidiopsis</taxon>
    </lineage>
</organism>
<dbReference type="AlphaFoldDB" id="A0AB37UHB9"/>
<reference evidence="2 3" key="1">
    <citation type="journal article" date="2019" name="Genome Biol. Evol.">
        <title>Day and night: Metabolic profiles and evolutionary relationships of six axenic non-marine cyanobacteria.</title>
        <authorList>
            <person name="Will S.E."/>
            <person name="Henke P."/>
            <person name="Boedeker C."/>
            <person name="Huang S."/>
            <person name="Brinkmann H."/>
            <person name="Rohde M."/>
            <person name="Jarek M."/>
            <person name="Friedl T."/>
            <person name="Seufert S."/>
            <person name="Schumacher M."/>
            <person name="Overmann J."/>
            <person name="Neumann-Schaal M."/>
            <person name="Petersen J."/>
        </authorList>
    </citation>
    <scope>NUCLEOTIDE SEQUENCE [LARGE SCALE GENOMIC DNA]</scope>
    <source>
        <strain evidence="2 3">SAG 39.79</strain>
    </source>
</reference>
<sequence>MNAYEYQVGGSLKMDAPSYVERQADAELDRALLRGEFCYVFSCRQMGKSSLRLRTRHRLEKRGFSCASIDMTRIGSENITPAQWYKGVMVDLLRGFNLFGKINFKAWWQEREDLSLLQRFSQFIEDILLVQINNEKIFIFVDEIDSVLGLNFPTEDFFALIRACYNQRAENPEYNRLTWALFGVATPSDLIADRHRTPFNIGKSIDLHGFDLSEVQPLASGLEDKVANPISVLKEILAWTDGQPFLTQKLCQIVIHERMSGSQDLQKPTSLEGGDRFKLDYHLPIVNYHLIRFYYQFPPLILEKLVRIHIIENWEAKDEPEHLKTIRDRLLRNEQRASALLGIYQQILQGVEIPVDDSQEQIELLLSGLVVKHQGQLQVKNRIYREVFNQTWVEKQLAKLRPYSQALDAWLISQRRDSSRLLRGQALVEAQAWSQGKSLSELDYQFLAASQECDRREVETRLEAERTQEIAARLLQERKAARFQKLFLGTLCLVLAIALGLGLATFFQYRWCAVGLQSAMN</sequence>
<dbReference type="RefSeq" id="WP_015155278.1">
    <property type="nucleotide sequence ID" value="NZ_JAVKZF010000001.1"/>
</dbReference>
<protein>
    <recommendedName>
        <fullName evidence="4">Orc1-like AAA ATPase domain-containing protein</fullName>
    </recommendedName>
</protein>
<keyword evidence="1" id="KW-0812">Transmembrane</keyword>
<dbReference type="Gene3D" id="3.40.50.300">
    <property type="entry name" value="P-loop containing nucleotide triphosphate hydrolases"/>
    <property type="match status" value="1"/>
</dbReference>
<dbReference type="EMBL" id="RSCK01000039">
    <property type="protein sequence ID" value="RUT10638.1"/>
    <property type="molecule type" value="Genomic_DNA"/>
</dbReference>
<dbReference type="SUPFAM" id="SSF52540">
    <property type="entry name" value="P-loop containing nucleoside triphosphate hydrolases"/>
    <property type="match status" value="1"/>
</dbReference>